<dbReference type="SUPFAM" id="SSF53448">
    <property type="entry name" value="Nucleotide-diphospho-sugar transferases"/>
    <property type="match status" value="1"/>
</dbReference>
<keyword evidence="2" id="KW-0320">Glycogen biosynthesis</keyword>
<accession>A0A401US03</accession>
<evidence type="ECO:0000313" key="6">
    <source>
        <dbReference type="Proteomes" id="UP000287872"/>
    </source>
</evidence>
<proteinExistence type="inferred from homology"/>
<dbReference type="InterPro" id="IPR005835">
    <property type="entry name" value="NTP_transferase_dom"/>
</dbReference>
<dbReference type="InterPro" id="IPR029044">
    <property type="entry name" value="Nucleotide-diphossugar_trans"/>
</dbReference>
<evidence type="ECO:0000259" key="4">
    <source>
        <dbReference type="Pfam" id="PF24894"/>
    </source>
</evidence>
<keyword evidence="6" id="KW-1185">Reference proteome</keyword>
<dbReference type="CDD" id="cd04651">
    <property type="entry name" value="LbH_G1P_AT_C"/>
    <property type="match status" value="1"/>
</dbReference>
<dbReference type="GO" id="GO:0008878">
    <property type="term" value="F:glucose-1-phosphate adenylyltransferase activity"/>
    <property type="evidence" value="ECO:0007669"/>
    <property type="project" value="InterPro"/>
</dbReference>
<dbReference type="Pfam" id="PF00483">
    <property type="entry name" value="NTP_transferase"/>
    <property type="match status" value="1"/>
</dbReference>
<evidence type="ECO:0000256" key="2">
    <source>
        <dbReference type="ARBA" id="ARBA00023056"/>
    </source>
</evidence>
<dbReference type="InterPro" id="IPR056818">
    <property type="entry name" value="GlmU/GlgC-like_hexapep"/>
</dbReference>
<dbReference type="AlphaFoldDB" id="A0A401US03"/>
<dbReference type="GO" id="GO:0005978">
    <property type="term" value="P:glycogen biosynthetic process"/>
    <property type="evidence" value="ECO:0007669"/>
    <property type="project" value="UniProtKB-KW"/>
</dbReference>
<evidence type="ECO:0000313" key="5">
    <source>
        <dbReference type="EMBL" id="GCD12335.1"/>
    </source>
</evidence>
<sequence>MLNNYMGILNLNENETNIISLTKNRPLAAIPIAARYRIIDFALSNMVNSGLKNIGIFTQSKSRSLVDHLGSGKPWDLDRRLNGLFVFNLGIGNMSINDAEMLWNNMEYIYRSKEKNVIISPSYMIGNIDYIDAVKYHEERQQDITVIYKNIKTGTKNFLNCDVLNIDENNNVLSVGKNMGTYDSLNISMEMFIMKKDLLISLINKCIQTGSYFTIKDLIYKSIKDLRVTAYEFKGYLQCINSISTYYKANMDLLNLKTTKELFFSNGPIYTKIKDEPPTKYYDESNVKNSIIADGCIIEGLIENSIISRAVVVHKGAEIKNSIILQNCEIGENSKLFNVIMDKNVIVNKNKQLNGDEEFPLVIEKRALF</sequence>
<dbReference type="EMBL" id="BHYK01000031">
    <property type="protein sequence ID" value="GCD12335.1"/>
    <property type="molecule type" value="Genomic_DNA"/>
</dbReference>
<feature type="domain" description="Nucleotidyl transferase" evidence="3">
    <location>
        <begin position="19"/>
        <end position="152"/>
    </location>
</feature>
<evidence type="ECO:0000259" key="3">
    <source>
        <dbReference type="Pfam" id="PF00483"/>
    </source>
</evidence>
<dbReference type="Gene3D" id="2.160.10.10">
    <property type="entry name" value="Hexapeptide repeat proteins"/>
    <property type="match status" value="1"/>
</dbReference>
<dbReference type="OrthoDB" id="9801810at2"/>
<dbReference type="InterPro" id="IPR011832">
    <property type="entry name" value="GlgDAde_trans"/>
</dbReference>
<dbReference type="InterPro" id="IPR011004">
    <property type="entry name" value="Trimer_LpxA-like_sf"/>
</dbReference>
<comment type="caution">
    <text evidence="5">The sequence shown here is derived from an EMBL/GenBank/DDBJ whole genome shotgun (WGS) entry which is preliminary data.</text>
</comment>
<dbReference type="NCBIfam" id="TIGR02092">
    <property type="entry name" value="glgD"/>
    <property type="match status" value="1"/>
</dbReference>
<name>A0A401US03_9CLOT</name>
<dbReference type="PANTHER" id="PTHR43523:SF6">
    <property type="entry name" value="GLYCOGEN BIOSYNTHESIS PROTEIN GLGD"/>
    <property type="match status" value="1"/>
</dbReference>
<dbReference type="RefSeq" id="WP_125004950.1">
    <property type="nucleotide sequence ID" value="NZ_BHYK01000031.1"/>
</dbReference>
<dbReference type="InterPro" id="IPR011831">
    <property type="entry name" value="ADP-Glc_PPase"/>
</dbReference>
<evidence type="ECO:0000256" key="1">
    <source>
        <dbReference type="ARBA" id="ARBA00010443"/>
    </source>
</evidence>
<protein>
    <submittedName>
        <fullName evidence="5">Glucose-1-phosphate adenylyltransferase subunit GlgD</fullName>
    </submittedName>
</protein>
<dbReference type="Gene3D" id="3.90.550.10">
    <property type="entry name" value="Spore Coat Polysaccharide Biosynthesis Protein SpsA, Chain A"/>
    <property type="match status" value="1"/>
</dbReference>
<gene>
    <name evidence="5" type="primary">glgC_3</name>
    <name evidence="5" type="ORF">Ctaglu_39580</name>
</gene>
<dbReference type="Pfam" id="PF24894">
    <property type="entry name" value="Hexapep_GlmU"/>
    <property type="match status" value="1"/>
</dbReference>
<keyword evidence="5" id="KW-0548">Nucleotidyltransferase</keyword>
<keyword evidence="5" id="KW-0808">Transferase</keyword>
<reference evidence="5 6" key="1">
    <citation type="submission" date="2018-11" db="EMBL/GenBank/DDBJ databases">
        <title>Genome sequencing and assembly of Clostridium tagluense strain A121.</title>
        <authorList>
            <person name="Murakami T."/>
            <person name="Segawa T."/>
            <person name="Shcherbakova V.A."/>
            <person name="Mori H."/>
            <person name="Yoshimura Y."/>
        </authorList>
    </citation>
    <scope>NUCLEOTIDE SEQUENCE [LARGE SCALE GENOMIC DNA]</scope>
    <source>
        <strain evidence="5 6">A121</strain>
    </source>
</reference>
<feature type="domain" description="Glucose-1-phosphate adenylyltransferase/Bifunctional protein GlmU-like C-terminal hexapeptide" evidence="4">
    <location>
        <begin position="284"/>
        <end position="356"/>
    </location>
</feature>
<dbReference type="Proteomes" id="UP000287872">
    <property type="component" value="Unassembled WGS sequence"/>
</dbReference>
<organism evidence="5 6">
    <name type="scientific">Clostridium tagluense</name>
    <dbReference type="NCBI Taxonomy" id="360422"/>
    <lineage>
        <taxon>Bacteria</taxon>
        <taxon>Bacillati</taxon>
        <taxon>Bacillota</taxon>
        <taxon>Clostridia</taxon>
        <taxon>Eubacteriales</taxon>
        <taxon>Clostridiaceae</taxon>
        <taxon>Clostridium</taxon>
    </lineage>
</organism>
<comment type="similarity">
    <text evidence="1">Belongs to the bacterial/plant glucose-1-phosphate adenylyltransferase family.</text>
</comment>
<dbReference type="SUPFAM" id="SSF51161">
    <property type="entry name" value="Trimeric LpxA-like enzymes"/>
    <property type="match status" value="1"/>
</dbReference>
<dbReference type="PANTHER" id="PTHR43523">
    <property type="entry name" value="GLUCOSE-1-PHOSPHATE ADENYLYLTRANSFERASE-RELATED"/>
    <property type="match status" value="1"/>
</dbReference>
<dbReference type="CDD" id="cd02508">
    <property type="entry name" value="ADP_Glucose_PP"/>
    <property type="match status" value="1"/>
</dbReference>